<proteinExistence type="predicted"/>
<feature type="region of interest" description="Disordered" evidence="2">
    <location>
        <begin position="132"/>
        <end position="159"/>
    </location>
</feature>
<evidence type="ECO:0000259" key="3">
    <source>
        <dbReference type="PROSITE" id="PS50937"/>
    </source>
</evidence>
<dbReference type="GO" id="GO:0003700">
    <property type="term" value="F:DNA-binding transcription factor activity"/>
    <property type="evidence" value="ECO:0007669"/>
    <property type="project" value="InterPro"/>
</dbReference>
<comment type="caution">
    <text evidence="4">The sequence shown here is derived from an EMBL/GenBank/DDBJ whole genome shotgun (WGS) entry which is preliminary data.</text>
</comment>
<dbReference type="PROSITE" id="PS00552">
    <property type="entry name" value="HTH_MERR_1"/>
    <property type="match status" value="1"/>
</dbReference>
<evidence type="ECO:0000256" key="1">
    <source>
        <dbReference type="ARBA" id="ARBA00023125"/>
    </source>
</evidence>
<evidence type="ECO:0000256" key="2">
    <source>
        <dbReference type="SAM" id="MobiDB-lite"/>
    </source>
</evidence>
<sequence length="159" mass="17141">MSEATLDGINGTMRIGELSRRTGVSERSLRYYEQQGLLAATRTPNGQRQYAETAVDRVIHIQELFAAGLRSNTIAGLLPCMRDTDGGPARESTPRLVAELRAERDRLDRAMRELAASRDVLDEVIAAASGAADESMAESRRAGGRIGTVLPLTDPSGTV</sequence>
<reference evidence="5" key="2">
    <citation type="submission" date="2016-02" db="EMBL/GenBank/DDBJ databases">
        <title>Draft genome sequence of five rapidly growing Mycobacterium species.</title>
        <authorList>
            <person name="Katahira K."/>
            <person name="Gotou Y."/>
            <person name="Iida K."/>
            <person name="Ogura Y."/>
            <person name="Hayashi T."/>
        </authorList>
    </citation>
    <scope>NUCLEOTIDE SEQUENCE [LARGE SCALE GENOMIC DNA]</scope>
    <source>
        <strain evidence="5">JCM15654</strain>
    </source>
</reference>
<organism evidence="4 5">
    <name type="scientific">Mycolicibacterium brisbanense</name>
    <dbReference type="NCBI Taxonomy" id="146020"/>
    <lineage>
        <taxon>Bacteria</taxon>
        <taxon>Bacillati</taxon>
        <taxon>Actinomycetota</taxon>
        <taxon>Actinomycetes</taxon>
        <taxon>Mycobacteriales</taxon>
        <taxon>Mycobacteriaceae</taxon>
        <taxon>Mycolicibacterium</taxon>
    </lineage>
</organism>
<dbReference type="Proteomes" id="UP000069620">
    <property type="component" value="Unassembled WGS sequence"/>
</dbReference>
<accession>A0A100VWU9</accession>
<dbReference type="PROSITE" id="PS50937">
    <property type="entry name" value="HTH_MERR_2"/>
    <property type="match status" value="1"/>
</dbReference>
<keyword evidence="5" id="KW-1185">Reference proteome</keyword>
<reference evidence="5" key="1">
    <citation type="journal article" date="2016" name="Genome Announc.">
        <title>Draft Genome Sequences of Five Rapidly Growing Mycobacterium Species, M. thermoresistibile, M. fortuitum subsp. acetamidolyticum, M. canariasense, M. brisbanense, and M. novocastrense.</title>
        <authorList>
            <person name="Katahira K."/>
            <person name="Ogura Y."/>
            <person name="Gotoh Y."/>
            <person name="Hayashi T."/>
        </authorList>
    </citation>
    <scope>NUCLEOTIDE SEQUENCE [LARGE SCALE GENOMIC DNA]</scope>
    <source>
        <strain evidence="5">JCM15654</strain>
    </source>
</reference>
<dbReference type="PRINTS" id="PR00040">
    <property type="entry name" value="HTHMERR"/>
</dbReference>
<feature type="domain" description="HTH merR-type" evidence="3">
    <location>
        <begin position="12"/>
        <end position="80"/>
    </location>
</feature>
<dbReference type="PANTHER" id="PTHR30204:SF97">
    <property type="entry name" value="MERR FAMILY REGULATORY PROTEIN"/>
    <property type="match status" value="1"/>
</dbReference>
<name>A0A100VWU9_9MYCO</name>
<dbReference type="PANTHER" id="PTHR30204">
    <property type="entry name" value="REDOX-CYCLING DRUG-SENSING TRANSCRIPTIONAL ACTIVATOR SOXR"/>
    <property type="match status" value="1"/>
</dbReference>
<evidence type="ECO:0000313" key="5">
    <source>
        <dbReference type="Proteomes" id="UP000069620"/>
    </source>
</evidence>
<evidence type="ECO:0000313" key="4">
    <source>
        <dbReference type="EMBL" id="GAS87477.1"/>
    </source>
</evidence>
<dbReference type="SUPFAM" id="SSF46955">
    <property type="entry name" value="Putative DNA-binding domain"/>
    <property type="match status" value="1"/>
</dbReference>
<dbReference type="InterPro" id="IPR047057">
    <property type="entry name" value="MerR_fam"/>
</dbReference>
<dbReference type="InterPro" id="IPR009061">
    <property type="entry name" value="DNA-bd_dom_put_sf"/>
</dbReference>
<gene>
    <name evidence="4" type="ORF">RMCB_1573</name>
</gene>
<keyword evidence="1" id="KW-0238">DNA-binding</keyword>
<dbReference type="AlphaFoldDB" id="A0A100VWU9"/>
<dbReference type="Gene3D" id="1.10.1660.10">
    <property type="match status" value="1"/>
</dbReference>
<dbReference type="SMART" id="SM00422">
    <property type="entry name" value="HTH_MERR"/>
    <property type="match status" value="1"/>
</dbReference>
<dbReference type="STRING" id="146020.RMCB_1573"/>
<dbReference type="CDD" id="cd01282">
    <property type="entry name" value="HTH_MerR-like_sg3"/>
    <property type="match status" value="1"/>
</dbReference>
<dbReference type="InterPro" id="IPR000551">
    <property type="entry name" value="MerR-type_HTH_dom"/>
</dbReference>
<dbReference type="GO" id="GO:0003677">
    <property type="term" value="F:DNA binding"/>
    <property type="evidence" value="ECO:0007669"/>
    <property type="project" value="UniProtKB-KW"/>
</dbReference>
<protein>
    <submittedName>
        <fullName evidence="4">MerR family transcriptional regulator</fullName>
    </submittedName>
</protein>
<dbReference type="Pfam" id="PF13411">
    <property type="entry name" value="MerR_1"/>
    <property type="match status" value="1"/>
</dbReference>
<dbReference type="EMBL" id="BCSX01000018">
    <property type="protein sequence ID" value="GAS87477.1"/>
    <property type="molecule type" value="Genomic_DNA"/>
</dbReference>